<feature type="region of interest" description="Disordered" evidence="5">
    <location>
        <begin position="204"/>
        <end position="295"/>
    </location>
</feature>
<dbReference type="OMA" id="VESYCAM"/>
<feature type="compositionally biased region" description="Polar residues" evidence="5">
    <location>
        <begin position="240"/>
        <end position="256"/>
    </location>
</feature>
<evidence type="ECO:0000256" key="5">
    <source>
        <dbReference type="SAM" id="MobiDB-lite"/>
    </source>
</evidence>
<dbReference type="GeneID" id="11535672"/>
<evidence type="ECO:0000256" key="3">
    <source>
        <dbReference type="ARBA" id="ARBA00022741"/>
    </source>
</evidence>
<dbReference type="NCBIfam" id="TIGR00231">
    <property type="entry name" value="small_GTP"/>
    <property type="match status" value="1"/>
</dbReference>
<dbReference type="SUPFAM" id="SSF52540">
    <property type="entry name" value="P-loop containing nucleoside triphosphate hydrolases"/>
    <property type="match status" value="1"/>
</dbReference>
<dbReference type="CDD" id="cd00157">
    <property type="entry name" value="Rho"/>
    <property type="match status" value="1"/>
</dbReference>
<dbReference type="SMART" id="SM00175">
    <property type="entry name" value="RAB"/>
    <property type="match status" value="1"/>
</dbReference>
<dbReference type="KEGG" id="tpf:TPHA_0F02330"/>
<dbReference type="InterPro" id="IPR001806">
    <property type="entry name" value="Small_GTPase"/>
</dbReference>
<dbReference type="GO" id="GO:0012505">
    <property type="term" value="C:endomembrane system"/>
    <property type="evidence" value="ECO:0007669"/>
    <property type="project" value="EnsemblFungi"/>
</dbReference>
<dbReference type="PANTHER" id="PTHR24072">
    <property type="entry name" value="RHO FAMILY GTPASE"/>
    <property type="match status" value="1"/>
</dbReference>
<dbReference type="RefSeq" id="XP_003686148.1">
    <property type="nucleotide sequence ID" value="XM_003686100.1"/>
</dbReference>
<feature type="compositionally biased region" description="Basic and acidic residues" evidence="5">
    <location>
        <begin position="258"/>
        <end position="287"/>
    </location>
</feature>
<dbReference type="InterPro" id="IPR003578">
    <property type="entry name" value="Small_GTPase_Rho"/>
</dbReference>
<dbReference type="PROSITE" id="PS51419">
    <property type="entry name" value="RAB"/>
    <property type="match status" value="1"/>
</dbReference>
<evidence type="ECO:0000256" key="1">
    <source>
        <dbReference type="ARBA" id="ARBA00010142"/>
    </source>
</evidence>
<dbReference type="GO" id="GO:0006915">
    <property type="term" value="P:apoptotic process"/>
    <property type="evidence" value="ECO:0007669"/>
    <property type="project" value="EnsemblFungi"/>
</dbReference>
<dbReference type="GO" id="GO:0005525">
    <property type="term" value="F:GTP binding"/>
    <property type="evidence" value="ECO:0007669"/>
    <property type="project" value="UniProtKB-KW"/>
</dbReference>
<dbReference type="GO" id="GO:0007264">
    <property type="term" value="P:small GTPase-mediated signal transduction"/>
    <property type="evidence" value="ECO:0007669"/>
    <property type="project" value="InterPro"/>
</dbReference>
<dbReference type="SMART" id="SM00174">
    <property type="entry name" value="RHO"/>
    <property type="match status" value="1"/>
</dbReference>
<dbReference type="Gene3D" id="3.40.50.300">
    <property type="entry name" value="P-loop containing nucleotide triphosphate hydrolases"/>
    <property type="match status" value="1"/>
</dbReference>
<dbReference type="GO" id="GO:0000329">
    <property type="term" value="C:fungal-type vacuole membrane"/>
    <property type="evidence" value="ECO:0007669"/>
    <property type="project" value="EnsemblFungi"/>
</dbReference>
<dbReference type="GO" id="GO:0005886">
    <property type="term" value="C:plasma membrane"/>
    <property type="evidence" value="ECO:0007669"/>
    <property type="project" value="EnsemblFungi"/>
</dbReference>
<evidence type="ECO:0000313" key="7">
    <source>
        <dbReference type="Proteomes" id="UP000005666"/>
    </source>
</evidence>
<evidence type="ECO:0000256" key="2">
    <source>
        <dbReference type="ARBA" id="ARBA00022481"/>
    </source>
</evidence>
<dbReference type="InterPro" id="IPR005225">
    <property type="entry name" value="Small_GTP-bd"/>
</dbReference>
<dbReference type="FunFam" id="3.40.50.300:FF:001179">
    <property type="entry name" value="Rho family GTPase"/>
    <property type="match status" value="1"/>
</dbReference>
<dbReference type="PRINTS" id="PR00449">
    <property type="entry name" value="RASTRNSFRMNG"/>
</dbReference>
<dbReference type="STRING" id="1071381.G8BUC8"/>
<dbReference type="GO" id="GO:0034599">
    <property type="term" value="P:cellular response to oxidative stress"/>
    <property type="evidence" value="ECO:0007669"/>
    <property type="project" value="EnsemblFungi"/>
</dbReference>
<dbReference type="EMBL" id="HE612861">
    <property type="protein sequence ID" value="CCE63714.1"/>
    <property type="molecule type" value="Genomic_DNA"/>
</dbReference>
<keyword evidence="7" id="KW-1185">Reference proteome</keyword>
<reference evidence="6 7" key="1">
    <citation type="journal article" date="2011" name="Proc. Natl. Acad. Sci. U.S.A.">
        <title>Evolutionary erosion of yeast sex chromosomes by mating-type switching accidents.</title>
        <authorList>
            <person name="Gordon J.L."/>
            <person name="Armisen D."/>
            <person name="Proux-Wera E."/>
            <person name="Oheigeartaigh S.S."/>
            <person name="Byrne K.P."/>
            <person name="Wolfe K.H."/>
        </authorList>
    </citation>
    <scope>NUCLEOTIDE SEQUENCE [LARGE SCALE GENOMIC DNA]</scope>
    <source>
        <strain evidence="7">ATCC 24235 / CBS 4417 / NBRC 1672 / NRRL Y-8282 / UCD 70-5</strain>
    </source>
</reference>
<name>G8BUC8_TETPH</name>
<dbReference type="OrthoDB" id="8830751at2759"/>
<dbReference type="Proteomes" id="UP000005666">
    <property type="component" value="Chromosome 6"/>
</dbReference>
<dbReference type="eggNOG" id="KOG0393">
    <property type="taxonomic scope" value="Eukaryota"/>
</dbReference>
<evidence type="ECO:0000313" key="6">
    <source>
        <dbReference type="EMBL" id="CCE63714.1"/>
    </source>
</evidence>
<dbReference type="PROSITE" id="PS51421">
    <property type="entry name" value="RAS"/>
    <property type="match status" value="1"/>
</dbReference>
<dbReference type="Pfam" id="PF00071">
    <property type="entry name" value="Ras"/>
    <property type="match status" value="1"/>
</dbReference>
<keyword evidence="2" id="KW-0488">Methylation</keyword>
<dbReference type="InterPro" id="IPR027417">
    <property type="entry name" value="P-loop_NTPase"/>
</dbReference>
<protein>
    <submittedName>
        <fullName evidence="6">Uncharacterized protein</fullName>
    </submittedName>
</protein>
<keyword evidence="3" id="KW-0547">Nucleotide-binding</keyword>
<keyword evidence="4" id="KW-0342">GTP-binding</keyword>
<comment type="similarity">
    <text evidence="1">Belongs to the small GTPase superfamily. Rho family.</text>
</comment>
<feature type="compositionally biased region" description="Polar residues" evidence="5">
    <location>
        <begin position="209"/>
        <end position="218"/>
    </location>
</feature>
<dbReference type="PROSITE" id="PS51420">
    <property type="entry name" value="RHO"/>
    <property type="match status" value="1"/>
</dbReference>
<proteinExistence type="inferred from homology"/>
<dbReference type="AlphaFoldDB" id="G8BUC8"/>
<evidence type="ECO:0000256" key="4">
    <source>
        <dbReference type="ARBA" id="ARBA00023134"/>
    </source>
</evidence>
<dbReference type="HOGENOM" id="CLU_041217_21_1_1"/>
<organism evidence="6 7">
    <name type="scientific">Tetrapisispora phaffii (strain ATCC 24235 / CBS 4417 / NBRC 1672 / NRRL Y-8282 / UCD 70-5)</name>
    <name type="common">Yeast</name>
    <name type="synonym">Fabospora phaffii</name>
    <dbReference type="NCBI Taxonomy" id="1071381"/>
    <lineage>
        <taxon>Eukaryota</taxon>
        <taxon>Fungi</taxon>
        <taxon>Dikarya</taxon>
        <taxon>Ascomycota</taxon>
        <taxon>Saccharomycotina</taxon>
        <taxon>Saccharomycetes</taxon>
        <taxon>Saccharomycetales</taxon>
        <taxon>Saccharomycetaceae</taxon>
        <taxon>Tetrapisispora</taxon>
    </lineage>
</organism>
<dbReference type="GO" id="GO:0003924">
    <property type="term" value="F:GTPase activity"/>
    <property type="evidence" value="ECO:0007669"/>
    <property type="project" value="EnsemblFungi"/>
</dbReference>
<gene>
    <name evidence="6" type="primary">TPHA0F02330</name>
    <name evidence="6" type="ordered locus">TPHA_0F02330</name>
</gene>
<sequence>MKSVKCVVIGDGGVGKSSLLISYTTNTFPQDYVPTVFDNYSTTVAINDTDSGEDESDTQLFKLNLWDTAGQEEYDTLRPLSYPQTDIFLICFSVEDQAAFSNARSKWYNEVLGTINLKNSAIYKVKNKYPILLVGTKSDLRENEATREALEKSNSSFITKEEIDGFINDTNILGYVECSAATQTGVSNVFETAVRHNILKVPGLDESLNGDQSSNENKSSIKDINPTKTELDTVIESSHENTSTKSQKSVTENIPNDRQYKSSELVKKESEVKSNNNVRKDSNDKKVTTPKSSTYKKTVVKNKITAKLKKVPTTKQAPDKNKNCIIV</sequence>
<dbReference type="SMART" id="SM00173">
    <property type="entry name" value="RAS"/>
    <property type="match status" value="1"/>
</dbReference>
<accession>G8BUC8</accession>